<keyword evidence="3" id="KW-1185">Reference proteome</keyword>
<sequence length="154" mass="16813">MSHLHDTHAPSPDMDVLAARLAEQRYRTLVDRGVSTVQAWDEAVALFAGHHPSWPVPLAEREAARTVGALVLNRMAVELAQPRASMNKVPFDLLVDLATLETPESMRAAMRVEEMGDGAAAVFRGAWKFTGNVRPVTSRPPPSRPSTTRTALHA</sequence>
<protein>
    <recommendedName>
        <fullName evidence="4">DUF222 domain-containing protein</fullName>
    </recommendedName>
</protein>
<dbReference type="EMBL" id="JBHLVZ010000041">
    <property type="protein sequence ID" value="MFC0386818.1"/>
    <property type="molecule type" value="Genomic_DNA"/>
</dbReference>
<evidence type="ECO:0000313" key="2">
    <source>
        <dbReference type="EMBL" id="MFC0386818.1"/>
    </source>
</evidence>
<feature type="region of interest" description="Disordered" evidence="1">
    <location>
        <begin position="133"/>
        <end position="154"/>
    </location>
</feature>
<organism evidence="2 3">
    <name type="scientific">Muricoccus vinaceus</name>
    <dbReference type="NCBI Taxonomy" id="424704"/>
    <lineage>
        <taxon>Bacteria</taxon>
        <taxon>Pseudomonadati</taxon>
        <taxon>Pseudomonadota</taxon>
        <taxon>Alphaproteobacteria</taxon>
        <taxon>Acetobacterales</taxon>
        <taxon>Roseomonadaceae</taxon>
        <taxon>Muricoccus</taxon>
    </lineage>
</organism>
<name>A0ABV6IW51_9PROT</name>
<evidence type="ECO:0000256" key="1">
    <source>
        <dbReference type="SAM" id="MobiDB-lite"/>
    </source>
</evidence>
<evidence type="ECO:0008006" key="4">
    <source>
        <dbReference type="Google" id="ProtNLM"/>
    </source>
</evidence>
<feature type="compositionally biased region" description="Low complexity" evidence="1">
    <location>
        <begin position="145"/>
        <end position="154"/>
    </location>
</feature>
<dbReference type="Proteomes" id="UP001589789">
    <property type="component" value="Unassembled WGS sequence"/>
</dbReference>
<evidence type="ECO:0000313" key="3">
    <source>
        <dbReference type="Proteomes" id="UP001589789"/>
    </source>
</evidence>
<reference evidence="2 3" key="1">
    <citation type="submission" date="2024-09" db="EMBL/GenBank/DDBJ databases">
        <authorList>
            <person name="Sun Q."/>
            <person name="Mori K."/>
        </authorList>
    </citation>
    <scope>NUCLEOTIDE SEQUENCE [LARGE SCALE GENOMIC DNA]</scope>
    <source>
        <strain evidence="2 3">CCM 7468</strain>
    </source>
</reference>
<accession>A0ABV6IW51</accession>
<gene>
    <name evidence="2" type="ORF">ACFFIC_14870</name>
</gene>
<dbReference type="RefSeq" id="WP_377051660.1">
    <property type="nucleotide sequence ID" value="NZ_JBHLVZ010000041.1"/>
</dbReference>
<comment type="caution">
    <text evidence="2">The sequence shown here is derived from an EMBL/GenBank/DDBJ whole genome shotgun (WGS) entry which is preliminary data.</text>
</comment>
<proteinExistence type="predicted"/>